<dbReference type="PANTHER" id="PTHR31270:SF1">
    <property type="entry name" value="GLUTAMINYL-PEPTIDE CYCLOTRANSFERASE"/>
    <property type="match status" value="1"/>
</dbReference>
<dbReference type="RefSeq" id="WP_377125726.1">
    <property type="nucleotide sequence ID" value="NZ_JBHUHN010000001.1"/>
</dbReference>
<reference evidence="2" key="1">
    <citation type="journal article" date="2019" name="Int. J. Syst. Evol. Microbiol.">
        <title>The Global Catalogue of Microorganisms (GCM) 10K type strain sequencing project: providing services to taxonomists for standard genome sequencing and annotation.</title>
        <authorList>
            <consortium name="The Broad Institute Genomics Platform"/>
            <consortium name="The Broad Institute Genome Sequencing Center for Infectious Disease"/>
            <person name="Wu L."/>
            <person name="Ma J."/>
        </authorList>
    </citation>
    <scope>NUCLEOTIDE SEQUENCE [LARGE SCALE GENOMIC DNA]</scope>
    <source>
        <strain evidence="2">KCTC 52232</strain>
    </source>
</reference>
<dbReference type="Gene3D" id="2.130.10.10">
    <property type="entry name" value="YVTN repeat-like/Quinoprotein amine dehydrogenase"/>
    <property type="match status" value="1"/>
</dbReference>
<comment type="caution">
    <text evidence="1">The sequence shown here is derived from an EMBL/GenBank/DDBJ whole genome shotgun (WGS) entry which is preliminary data.</text>
</comment>
<dbReference type="Pfam" id="PF05096">
    <property type="entry name" value="Glu_cyclase_2"/>
    <property type="match status" value="1"/>
</dbReference>
<keyword evidence="2" id="KW-1185">Reference proteome</keyword>
<dbReference type="PROSITE" id="PS51257">
    <property type="entry name" value="PROKAR_LIPOPROTEIN"/>
    <property type="match status" value="1"/>
</dbReference>
<dbReference type="PANTHER" id="PTHR31270">
    <property type="entry name" value="GLUTAMINYL-PEPTIDE CYCLOTRANSFERASE"/>
    <property type="match status" value="1"/>
</dbReference>
<gene>
    <name evidence="1" type="ORF">ACFSYC_08525</name>
</gene>
<protein>
    <submittedName>
        <fullName evidence="1">Glutaminyl-peptide cyclotransferase</fullName>
    </submittedName>
</protein>
<dbReference type="InterPro" id="IPR007788">
    <property type="entry name" value="QCT"/>
</dbReference>
<sequence length="360" mass="40915">MKTRSILFLTALLFTVYSCKDKNAASIADNADSADILLYSPRGYNYSTGDTVKMMVKYPASLAVDSVVYLIDSVRVTSVKDSSYAYINSDTLKMGTRSLTAKVYQGGKVKSVSADIYLKAGAPPQFLTYKVIKKYPHDISAYTEGLIYEDGVLYESTGEKEHSEIRKVDLATGKVLQRTKLDDKYFGEGIAIVGDEIVMFTYREKVGFVFDKKTLKLKRQFNNNVGVEGWGATFDGQRIYLDDSTNRIWFLDKNDYRQTGFIDVFDSRGAVEQINELEYVDGKIYANIYTYDNIVVINPKNGAVEQSVNMANLWPYQERPKNFDSENNVLNGIAYDAKGKRFFVTGKKWPWLYQVEFVRK</sequence>
<dbReference type="EMBL" id="JBHUON010000008">
    <property type="protein sequence ID" value="MFD2864728.1"/>
    <property type="molecule type" value="Genomic_DNA"/>
</dbReference>
<proteinExistence type="predicted"/>
<dbReference type="InterPro" id="IPR015943">
    <property type="entry name" value="WD40/YVTN_repeat-like_dom_sf"/>
</dbReference>
<name>A0ABW5XNA5_9SPHI</name>
<dbReference type="SUPFAM" id="SSF63825">
    <property type="entry name" value="YWTD domain"/>
    <property type="match status" value="1"/>
</dbReference>
<evidence type="ECO:0000313" key="2">
    <source>
        <dbReference type="Proteomes" id="UP001597601"/>
    </source>
</evidence>
<organism evidence="1 2">
    <name type="scientific">Mucilaginibacter antarcticus</name>
    <dbReference type="NCBI Taxonomy" id="1855725"/>
    <lineage>
        <taxon>Bacteria</taxon>
        <taxon>Pseudomonadati</taxon>
        <taxon>Bacteroidota</taxon>
        <taxon>Sphingobacteriia</taxon>
        <taxon>Sphingobacteriales</taxon>
        <taxon>Sphingobacteriaceae</taxon>
        <taxon>Mucilaginibacter</taxon>
    </lineage>
</organism>
<evidence type="ECO:0000313" key="1">
    <source>
        <dbReference type="EMBL" id="MFD2864728.1"/>
    </source>
</evidence>
<accession>A0ABW5XNA5</accession>
<dbReference type="Proteomes" id="UP001597601">
    <property type="component" value="Unassembled WGS sequence"/>
</dbReference>